<dbReference type="RefSeq" id="WP_200614609.1">
    <property type="nucleotide sequence ID" value="NZ_CP071518.1"/>
</dbReference>
<dbReference type="EMBL" id="CP071518">
    <property type="protein sequence ID" value="QSX79298.1"/>
    <property type="molecule type" value="Genomic_DNA"/>
</dbReference>
<keyword evidence="1" id="KW-0812">Transmembrane</keyword>
<feature type="transmembrane region" description="Helical" evidence="1">
    <location>
        <begin position="28"/>
        <end position="47"/>
    </location>
</feature>
<dbReference type="KEGG" id="lsf:I8J32_005315"/>
<reference evidence="2 3" key="1">
    <citation type="submission" date="2021-03" db="EMBL/GenBank/DDBJ databases">
        <title>Lysobacter sp. nov. isolated from soil of gangwondo yeongwol, south Korea.</title>
        <authorList>
            <person name="Kim K.R."/>
            <person name="Kim K.H."/>
            <person name="Jeon C.O."/>
        </authorList>
    </citation>
    <scope>NUCLEOTIDE SEQUENCE [LARGE SCALE GENOMIC DNA]</scope>
    <source>
        <strain evidence="2 3">R19</strain>
    </source>
</reference>
<feature type="transmembrane region" description="Helical" evidence="1">
    <location>
        <begin position="74"/>
        <end position="92"/>
    </location>
</feature>
<evidence type="ECO:0000313" key="2">
    <source>
        <dbReference type="EMBL" id="QSX79298.1"/>
    </source>
</evidence>
<feature type="transmembrane region" description="Helical" evidence="1">
    <location>
        <begin position="52"/>
        <end position="68"/>
    </location>
</feature>
<accession>A0A975ATH8</accession>
<dbReference type="AlphaFoldDB" id="A0A975ATH8"/>
<feature type="transmembrane region" description="Helical" evidence="1">
    <location>
        <begin position="179"/>
        <end position="201"/>
    </location>
</feature>
<name>A0A975ATH8_9GAMM</name>
<keyword evidence="3" id="KW-1185">Reference proteome</keyword>
<feature type="transmembrane region" description="Helical" evidence="1">
    <location>
        <begin position="132"/>
        <end position="153"/>
    </location>
</feature>
<dbReference type="Proteomes" id="UP000639274">
    <property type="component" value="Chromosome"/>
</dbReference>
<evidence type="ECO:0000313" key="3">
    <source>
        <dbReference type="Proteomes" id="UP000639274"/>
    </source>
</evidence>
<proteinExistence type="predicted"/>
<protein>
    <submittedName>
        <fullName evidence="2">Ketosynthase</fullName>
    </submittedName>
</protein>
<sequence length="234" mass="25485">MKAALARLALALAYPPLAHWASHDGGGVPAGIALADLVLVILVEPLLRGRPWALALFAVILAALYALAGTGHTQTLLLAPPVLFLGLLSWFFGRSLRAPRTPVISRIVCALEGYVPARLPPELARYTRRLTLAWSLVLATLALVNAVLATLAVPGGFADRLGLVAAGPLPAWAVPRERWSLIANVLNYGIVGAFFMGEYVLRRRFFPHRPYRHFGDFVAQLARLGPDFWRGLFR</sequence>
<gene>
    <name evidence="2" type="ORF">I8J32_005315</name>
</gene>
<keyword evidence="1" id="KW-0472">Membrane</keyword>
<keyword evidence="1" id="KW-1133">Transmembrane helix</keyword>
<evidence type="ECO:0000256" key="1">
    <source>
        <dbReference type="SAM" id="Phobius"/>
    </source>
</evidence>
<organism evidence="2 3">
    <name type="scientific">Agrilutibacter solisilvae</name>
    <dbReference type="NCBI Taxonomy" id="2763317"/>
    <lineage>
        <taxon>Bacteria</taxon>
        <taxon>Pseudomonadati</taxon>
        <taxon>Pseudomonadota</taxon>
        <taxon>Gammaproteobacteria</taxon>
        <taxon>Lysobacterales</taxon>
        <taxon>Lysobacteraceae</taxon>
        <taxon>Agrilutibacter</taxon>
    </lineage>
</organism>